<gene>
    <name evidence="2" type="ORF">EI77_03971</name>
</gene>
<dbReference type="Proteomes" id="UP000295662">
    <property type="component" value="Unassembled WGS sequence"/>
</dbReference>
<evidence type="ECO:0000313" key="3">
    <source>
        <dbReference type="Proteomes" id="UP000295662"/>
    </source>
</evidence>
<dbReference type="AlphaFoldDB" id="A0A4R7RK64"/>
<evidence type="ECO:0000256" key="1">
    <source>
        <dbReference type="SAM" id="MobiDB-lite"/>
    </source>
</evidence>
<comment type="caution">
    <text evidence="2">The sequence shown here is derived from an EMBL/GenBank/DDBJ whole genome shotgun (WGS) entry which is preliminary data.</text>
</comment>
<name>A0A4R7RK64_9BACT</name>
<accession>A0A4R7RK64</accession>
<dbReference type="EMBL" id="SOCA01000010">
    <property type="protein sequence ID" value="TDU64521.1"/>
    <property type="molecule type" value="Genomic_DNA"/>
</dbReference>
<protein>
    <submittedName>
        <fullName evidence="2">Uncharacterized protein</fullName>
    </submittedName>
</protein>
<evidence type="ECO:0000313" key="2">
    <source>
        <dbReference type="EMBL" id="TDU64521.1"/>
    </source>
</evidence>
<organism evidence="2 3">
    <name type="scientific">Prosthecobacter fusiformis</name>
    <dbReference type="NCBI Taxonomy" id="48464"/>
    <lineage>
        <taxon>Bacteria</taxon>
        <taxon>Pseudomonadati</taxon>
        <taxon>Verrucomicrobiota</taxon>
        <taxon>Verrucomicrobiia</taxon>
        <taxon>Verrucomicrobiales</taxon>
        <taxon>Verrucomicrobiaceae</taxon>
        <taxon>Prosthecobacter</taxon>
    </lineage>
</organism>
<sequence>MSCPDSKNHLDFAISYNSVYHYQNKPFLSCYTRGFKAFRHPMDSMNKQPVPSPGFPHGEIDPHQIPIHNRLKMNGKHPKIPKWGKIEFHPHAL</sequence>
<proteinExistence type="predicted"/>
<feature type="region of interest" description="Disordered" evidence="1">
    <location>
        <begin position="42"/>
        <end position="63"/>
    </location>
</feature>
<keyword evidence="3" id="KW-1185">Reference proteome</keyword>
<reference evidence="2 3" key="1">
    <citation type="submission" date="2019-03" db="EMBL/GenBank/DDBJ databases">
        <title>Genomic Encyclopedia of Archaeal and Bacterial Type Strains, Phase II (KMG-II): from individual species to whole genera.</title>
        <authorList>
            <person name="Goeker M."/>
        </authorList>
    </citation>
    <scope>NUCLEOTIDE SEQUENCE [LARGE SCALE GENOMIC DNA]</scope>
    <source>
        <strain evidence="2 3">ATCC 25309</strain>
    </source>
</reference>